<sequence>MSFFYVALLKIGGLVYNSGASGNALTQARRRMRIVYGKMWGHKESGGIELAKLSRRIIRKHEPSEADDAGVYTDLFKFDMH</sequence>
<reference evidence="1 2" key="1">
    <citation type="submission" date="2017-12" db="EMBL/GenBank/DDBJ databases">
        <title>Comparative genomics of Botrytis spp.</title>
        <authorList>
            <person name="Valero-Jimenez C.A."/>
            <person name="Tapia P."/>
            <person name="Veloso J."/>
            <person name="Silva-Moreno E."/>
            <person name="Staats M."/>
            <person name="Valdes J.H."/>
            <person name="Van Kan J.A.L."/>
        </authorList>
    </citation>
    <scope>NUCLEOTIDE SEQUENCE [LARGE SCALE GENOMIC DNA]</scope>
    <source>
        <strain evidence="1 2">Bp0003</strain>
    </source>
</reference>
<accession>A0A4Z1FVG0</accession>
<evidence type="ECO:0000313" key="2">
    <source>
        <dbReference type="Proteomes" id="UP000297910"/>
    </source>
</evidence>
<evidence type="ECO:0000313" key="1">
    <source>
        <dbReference type="EMBL" id="TGO26992.1"/>
    </source>
</evidence>
<proteinExistence type="predicted"/>
<comment type="caution">
    <text evidence="1">The sequence shown here is derived from an EMBL/GenBank/DDBJ whole genome shotgun (WGS) entry which is preliminary data.</text>
</comment>
<name>A0A4Z1FVG0_9HELO</name>
<dbReference type="EMBL" id="PQXI01000049">
    <property type="protein sequence ID" value="TGO26992.1"/>
    <property type="molecule type" value="Genomic_DNA"/>
</dbReference>
<dbReference type="Proteomes" id="UP000297910">
    <property type="component" value="Unassembled WGS sequence"/>
</dbReference>
<protein>
    <submittedName>
        <fullName evidence="1">Uncharacterized protein</fullName>
    </submittedName>
</protein>
<organism evidence="1 2">
    <name type="scientific">Botrytis paeoniae</name>
    <dbReference type="NCBI Taxonomy" id="278948"/>
    <lineage>
        <taxon>Eukaryota</taxon>
        <taxon>Fungi</taxon>
        <taxon>Dikarya</taxon>
        <taxon>Ascomycota</taxon>
        <taxon>Pezizomycotina</taxon>
        <taxon>Leotiomycetes</taxon>
        <taxon>Helotiales</taxon>
        <taxon>Sclerotiniaceae</taxon>
        <taxon>Botrytis</taxon>
    </lineage>
</organism>
<dbReference type="AlphaFoldDB" id="A0A4Z1FVG0"/>
<keyword evidence="2" id="KW-1185">Reference proteome</keyword>
<gene>
    <name evidence="1" type="ORF">BPAE_0049g00190</name>
</gene>